<dbReference type="GO" id="GO:0006888">
    <property type="term" value="P:endoplasmic reticulum to Golgi vesicle-mediated transport"/>
    <property type="evidence" value="ECO:0000318"/>
    <property type="project" value="GO_Central"/>
</dbReference>
<reference evidence="2 3" key="1">
    <citation type="journal article" date="2011" name="Science">
        <title>The ecoresponsive genome of Daphnia pulex.</title>
        <authorList>
            <person name="Colbourne J.K."/>
            <person name="Pfrender M.E."/>
            <person name="Gilbert D."/>
            <person name="Thomas W.K."/>
            <person name="Tucker A."/>
            <person name="Oakley T.H."/>
            <person name="Tokishita S."/>
            <person name="Aerts A."/>
            <person name="Arnold G.J."/>
            <person name="Basu M.K."/>
            <person name="Bauer D.J."/>
            <person name="Caceres C.E."/>
            <person name="Carmel L."/>
            <person name="Casola C."/>
            <person name="Choi J.H."/>
            <person name="Detter J.C."/>
            <person name="Dong Q."/>
            <person name="Dusheyko S."/>
            <person name="Eads B.D."/>
            <person name="Frohlich T."/>
            <person name="Geiler-Samerotte K.A."/>
            <person name="Gerlach D."/>
            <person name="Hatcher P."/>
            <person name="Jogdeo S."/>
            <person name="Krijgsveld J."/>
            <person name="Kriventseva E.V."/>
            <person name="Kultz D."/>
            <person name="Laforsch C."/>
            <person name="Lindquist E."/>
            <person name="Lopez J."/>
            <person name="Manak J.R."/>
            <person name="Muller J."/>
            <person name="Pangilinan J."/>
            <person name="Patwardhan R.P."/>
            <person name="Pitluck S."/>
            <person name="Pritham E.J."/>
            <person name="Rechtsteiner A."/>
            <person name="Rho M."/>
            <person name="Rogozin I.B."/>
            <person name="Sakarya O."/>
            <person name="Salamov A."/>
            <person name="Schaack S."/>
            <person name="Shapiro H."/>
            <person name="Shiga Y."/>
            <person name="Skalitzky C."/>
            <person name="Smith Z."/>
            <person name="Souvorov A."/>
            <person name="Sung W."/>
            <person name="Tang Z."/>
            <person name="Tsuchiya D."/>
            <person name="Tu H."/>
            <person name="Vos H."/>
            <person name="Wang M."/>
            <person name="Wolf Y.I."/>
            <person name="Yamagata H."/>
            <person name="Yamada T."/>
            <person name="Ye Y."/>
            <person name="Shaw J.R."/>
            <person name="Andrews J."/>
            <person name="Crease T.J."/>
            <person name="Tang H."/>
            <person name="Lucas S.M."/>
            <person name="Robertson H.M."/>
            <person name="Bork P."/>
            <person name="Koonin E.V."/>
            <person name="Zdobnov E.M."/>
            <person name="Grigoriev I.V."/>
            <person name="Lynch M."/>
            <person name="Boore J.L."/>
        </authorList>
    </citation>
    <scope>NUCLEOTIDE SEQUENCE [LARGE SCALE GENOMIC DNA]</scope>
</reference>
<dbReference type="HOGENOM" id="CLU_062907_1_0_1"/>
<dbReference type="InterPro" id="IPR006342">
    <property type="entry name" value="FkbM_mtfrase"/>
</dbReference>
<dbReference type="eggNOG" id="ENOG502S7ZD">
    <property type="taxonomic scope" value="Eukaryota"/>
</dbReference>
<name>E9H9S0_DAPPU</name>
<evidence type="ECO:0000259" key="1">
    <source>
        <dbReference type="Pfam" id="PF05050"/>
    </source>
</evidence>
<dbReference type="InParanoid" id="E9H9S0"/>
<protein>
    <recommendedName>
        <fullName evidence="1">Methyltransferase FkbM domain-containing protein</fullName>
    </recommendedName>
</protein>
<accession>E9H9S0</accession>
<dbReference type="InterPro" id="IPR053202">
    <property type="entry name" value="EGF_Rcpt_Signaling_Reg"/>
</dbReference>
<feature type="domain" description="Methyltransferase FkbM" evidence="1">
    <location>
        <begin position="89"/>
        <end position="255"/>
    </location>
</feature>
<dbReference type="GO" id="GO:0005789">
    <property type="term" value="C:endoplasmic reticulum membrane"/>
    <property type="evidence" value="ECO:0000318"/>
    <property type="project" value="GO_Central"/>
</dbReference>
<dbReference type="SUPFAM" id="SSF53335">
    <property type="entry name" value="S-adenosyl-L-methionine-dependent methyltransferases"/>
    <property type="match status" value="1"/>
</dbReference>
<dbReference type="Proteomes" id="UP000000305">
    <property type="component" value="Unassembled WGS sequence"/>
</dbReference>
<dbReference type="GO" id="GO:0005886">
    <property type="term" value="C:plasma membrane"/>
    <property type="evidence" value="ECO:0000318"/>
    <property type="project" value="GO_Central"/>
</dbReference>
<dbReference type="Pfam" id="PF05050">
    <property type="entry name" value="Methyltransf_21"/>
    <property type="match status" value="1"/>
</dbReference>
<dbReference type="PANTHER" id="PTHR34009">
    <property type="entry name" value="PROTEIN STAR"/>
    <property type="match status" value="1"/>
</dbReference>
<dbReference type="AlphaFoldDB" id="E9H9S0"/>
<dbReference type="InterPro" id="IPR029063">
    <property type="entry name" value="SAM-dependent_MTases_sf"/>
</dbReference>
<evidence type="ECO:0000313" key="2">
    <source>
        <dbReference type="EMBL" id="EFX71561.1"/>
    </source>
</evidence>
<dbReference type="EMBL" id="GL732609">
    <property type="protein sequence ID" value="EFX71561.1"/>
    <property type="molecule type" value="Genomic_DNA"/>
</dbReference>
<dbReference type="OrthoDB" id="6368183at2759"/>
<evidence type="ECO:0000313" key="3">
    <source>
        <dbReference type="Proteomes" id="UP000000305"/>
    </source>
</evidence>
<organism evidence="2 3">
    <name type="scientific">Daphnia pulex</name>
    <name type="common">Water flea</name>
    <dbReference type="NCBI Taxonomy" id="6669"/>
    <lineage>
        <taxon>Eukaryota</taxon>
        <taxon>Metazoa</taxon>
        <taxon>Ecdysozoa</taxon>
        <taxon>Arthropoda</taxon>
        <taxon>Crustacea</taxon>
        <taxon>Branchiopoda</taxon>
        <taxon>Diplostraca</taxon>
        <taxon>Cladocera</taxon>
        <taxon>Anomopoda</taxon>
        <taxon>Daphniidae</taxon>
        <taxon>Daphnia</taxon>
    </lineage>
</organism>
<dbReference type="GO" id="GO:0016197">
    <property type="term" value="P:endosomal transport"/>
    <property type="evidence" value="ECO:0000318"/>
    <property type="project" value="GO_Central"/>
</dbReference>
<dbReference type="KEGG" id="dpx:DAPPUDRAFT_255633"/>
<keyword evidence="3" id="KW-1185">Reference proteome</keyword>
<dbReference type="PhylomeDB" id="E9H9S0"/>
<dbReference type="GO" id="GO:0005794">
    <property type="term" value="C:Golgi apparatus"/>
    <property type="evidence" value="ECO:0000318"/>
    <property type="project" value="GO_Central"/>
</dbReference>
<dbReference type="PANTHER" id="PTHR34009:SF2">
    <property type="entry name" value="PROTEIN STAR"/>
    <property type="match status" value="1"/>
</dbReference>
<dbReference type="GO" id="GO:0031902">
    <property type="term" value="C:late endosome membrane"/>
    <property type="evidence" value="ECO:0000318"/>
    <property type="project" value="GO_Central"/>
</dbReference>
<gene>
    <name evidence="2" type="ORF">DAPPUDRAFT_255633</name>
</gene>
<dbReference type="Gene3D" id="3.40.50.150">
    <property type="entry name" value="Vaccinia Virus protein VP39"/>
    <property type="match status" value="1"/>
</dbReference>
<sequence length="277" mass="31259">MNEKYGKEWVTSVPPPGPECTIDYANANRLQQDHPCVIELIRSQYLHRPSLIPNVPLNLSHPEVADPSAAQSKVALTHLHNQTGGFFVECGAFDGEHGSNTLYMERHLQWKGILIEPDRKSFDKLLAKRRHSWALPVCLATEPHPTQVSFESNYEAGKIFGHEDDQNQANNSAERIIKEGIRLIVVQCFPLYSILLAVGRTRVDYFSLDVEGAESRILSHVPWHLVDVKTLTVEITSRKEQVVNQVTSHMRSNGFNSAGLIMGQGYYDLVFVNKRMS</sequence>
<proteinExistence type="predicted"/>